<dbReference type="Gene3D" id="3.30.70.1290">
    <property type="entry name" value="Transposase IS200-like"/>
    <property type="match status" value="1"/>
</dbReference>
<dbReference type="PANTHER" id="PTHR33360">
    <property type="entry name" value="TRANSPOSASE FOR INSERTION SEQUENCE ELEMENT IS200"/>
    <property type="match status" value="1"/>
</dbReference>
<dbReference type="EMBL" id="PETS01000033">
    <property type="protein sequence ID" value="PIV51903.1"/>
    <property type="molecule type" value="Genomic_DNA"/>
</dbReference>
<evidence type="ECO:0000313" key="2">
    <source>
        <dbReference type="EMBL" id="PIV51903.1"/>
    </source>
</evidence>
<feature type="domain" description="Transposase IS200-like" evidence="1">
    <location>
        <begin position="24"/>
        <end position="123"/>
    </location>
</feature>
<dbReference type="SMART" id="SM01321">
    <property type="entry name" value="Y1_Tnp"/>
    <property type="match status" value="1"/>
</dbReference>
<dbReference type="Pfam" id="PF01797">
    <property type="entry name" value="Y1_Tnp"/>
    <property type="match status" value="1"/>
</dbReference>
<protein>
    <recommendedName>
        <fullName evidence="1">Transposase IS200-like domain-containing protein</fullName>
    </recommendedName>
</protein>
<dbReference type="SUPFAM" id="SSF143422">
    <property type="entry name" value="Transposase IS200-like"/>
    <property type="match status" value="1"/>
</dbReference>
<evidence type="ECO:0000259" key="1">
    <source>
        <dbReference type="SMART" id="SM01321"/>
    </source>
</evidence>
<sequence>MPYRSKINKGDLNSQGVWNWYHNISECYYHIQLTIKYRKSLFNEKMEEVILESMAGFEERYAVEVTHIGFDQNHVHFLLRFLLKYSGGQVIRLIKSISAQQIFTKAPEVKKELWGGEFWTDGH</sequence>
<dbReference type="GO" id="GO:0004803">
    <property type="term" value="F:transposase activity"/>
    <property type="evidence" value="ECO:0007669"/>
    <property type="project" value="InterPro"/>
</dbReference>
<dbReference type="NCBIfam" id="NF033573">
    <property type="entry name" value="transpos_IS200"/>
    <property type="match status" value="1"/>
</dbReference>
<dbReference type="GO" id="GO:0003677">
    <property type="term" value="F:DNA binding"/>
    <property type="evidence" value="ECO:0007669"/>
    <property type="project" value="InterPro"/>
</dbReference>
<reference evidence="3" key="1">
    <citation type="submission" date="2017-09" db="EMBL/GenBank/DDBJ databases">
        <title>Depth-based differentiation of microbial function through sediment-hosted aquifers and enrichment of novel symbionts in the deep terrestrial subsurface.</title>
        <authorList>
            <person name="Probst A.J."/>
            <person name="Ladd B."/>
            <person name="Jarett J.K."/>
            <person name="Geller-Mcgrath D.E."/>
            <person name="Sieber C.M.K."/>
            <person name="Emerson J.B."/>
            <person name="Anantharaman K."/>
            <person name="Thomas B.C."/>
            <person name="Malmstrom R."/>
            <person name="Stieglmeier M."/>
            <person name="Klingl A."/>
            <person name="Woyke T."/>
            <person name="Ryan C.M."/>
            <person name="Banfield J.F."/>
        </authorList>
    </citation>
    <scope>NUCLEOTIDE SEQUENCE [LARGE SCALE GENOMIC DNA]</scope>
</reference>
<accession>A0A2M7DQ43</accession>
<dbReference type="PANTHER" id="PTHR33360:SF2">
    <property type="entry name" value="TRANSPOSASE FOR INSERTION SEQUENCE ELEMENT IS200"/>
    <property type="match status" value="1"/>
</dbReference>
<name>A0A2M7DQ43_9BACT</name>
<dbReference type="AlphaFoldDB" id="A0A2M7DQ43"/>
<comment type="caution">
    <text evidence="2">The sequence shown here is derived from an EMBL/GenBank/DDBJ whole genome shotgun (WGS) entry which is preliminary data.</text>
</comment>
<dbReference type="InterPro" id="IPR036515">
    <property type="entry name" value="Transposase_17_sf"/>
</dbReference>
<dbReference type="Proteomes" id="UP000228896">
    <property type="component" value="Unassembled WGS sequence"/>
</dbReference>
<dbReference type="GO" id="GO:0006313">
    <property type="term" value="P:DNA transposition"/>
    <property type="evidence" value="ECO:0007669"/>
    <property type="project" value="InterPro"/>
</dbReference>
<proteinExistence type="predicted"/>
<gene>
    <name evidence="2" type="ORF">COS18_01535</name>
</gene>
<evidence type="ECO:0000313" key="3">
    <source>
        <dbReference type="Proteomes" id="UP000228896"/>
    </source>
</evidence>
<dbReference type="InterPro" id="IPR002686">
    <property type="entry name" value="Transposase_17"/>
</dbReference>
<organism evidence="2 3">
    <name type="scientific">Candidatus Falkowbacteria bacterium CG02_land_8_20_14_3_00_36_14</name>
    <dbReference type="NCBI Taxonomy" id="1974560"/>
    <lineage>
        <taxon>Bacteria</taxon>
        <taxon>Candidatus Falkowiibacteriota</taxon>
    </lineage>
</organism>